<dbReference type="InterPro" id="IPR036661">
    <property type="entry name" value="Luciferase-like_sf"/>
</dbReference>
<dbReference type="EMBL" id="OY726394">
    <property type="protein sequence ID" value="CAJ1499580.1"/>
    <property type="molecule type" value="Genomic_DNA"/>
</dbReference>
<dbReference type="RefSeq" id="WP_308473019.1">
    <property type="nucleotide sequence ID" value="NZ_OY726394.1"/>
</dbReference>
<accession>A0ABN9N2W7</accession>
<protein>
    <submittedName>
        <fullName evidence="2">TIGR03620 family F420-dependent LLM class oxidoreductase</fullName>
    </submittedName>
</protein>
<gene>
    <name evidence="2" type="ORF">MU0083_002213</name>
</gene>
<dbReference type="InterPro" id="IPR011251">
    <property type="entry name" value="Luciferase-like_dom"/>
</dbReference>
<dbReference type="Proteomes" id="UP001190336">
    <property type="component" value="Chromosome"/>
</dbReference>
<sequence>MNLGKFGVWQPGYATTPAMANQLENLGYSALWLGGPQPDLAGIDELLAATDRLVIASSIYNIHSADGAVAAAAYRRIAETYGDRFLLGIGVGHREQVDGYRAPMASMNGFLDELDAGGVPVDRRVLAALGPKMLATARDRTGGAVPYLVTPEHTRRARAVLGAGKLLAPEQKVVVEPDPHRARALARPRIKHPYLGLVNYTNNLRRLGFGDDDLAGDGSDRLIDELAVHGDAESVADGLPAHFAAGADHVQIHLIGADSTPHPTMPGVLLQDYGEAAFRSYEVLADELGL</sequence>
<proteinExistence type="predicted"/>
<dbReference type="NCBIfam" id="TIGR03620">
    <property type="entry name" value="F420_MSMEG_4141"/>
    <property type="match status" value="1"/>
</dbReference>
<name>A0ABN9N2W7_9MYCO</name>
<organism evidence="2 3">
    <name type="scientific">[Mycobacterium] kokjensenii</name>
    <dbReference type="NCBI Taxonomy" id="3064287"/>
    <lineage>
        <taxon>Bacteria</taxon>
        <taxon>Bacillati</taxon>
        <taxon>Actinomycetota</taxon>
        <taxon>Actinomycetes</taxon>
        <taxon>Mycobacteriales</taxon>
        <taxon>Mycobacteriaceae</taxon>
        <taxon>Mycolicibacter</taxon>
    </lineage>
</organism>
<keyword evidence="3" id="KW-1185">Reference proteome</keyword>
<dbReference type="Gene3D" id="3.20.20.30">
    <property type="entry name" value="Luciferase-like domain"/>
    <property type="match status" value="2"/>
</dbReference>
<evidence type="ECO:0000313" key="3">
    <source>
        <dbReference type="Proteomes" id="UP001190336"/>
    </source>
</evidence>
<evidence type="ECO:0000259" key="1">
    <source>
        <dbReference type="Pfam" id="PF00296"/>
    </source>
</evidence>
<dbReference type="InterPro" id="IPR019922">
    <property type="entry name" value="Lucif-like_OxRdatse_MSMEG_4141"/>
</dbReference>
<dbReference type="Pfam" id="PF00296">
    <property type="entry name" value="Bac_luciferase"/>
    <property type="match status" value="1"/>
</dbReference>
<dbReference type="SUPFAM" id="SSF51679">
    <property type="entry name" value="Bacterial luciferase-like"/>
    <property type="match status" value="1"/>
</dbReference>
<reference evidence="2 3" key="1">
    <citation type="submission" date="2023-08" db="EMBL/GenBank/DDBJ databases">
        <authorList>
            <person name="Folkvardsen B D."/>
            <person name="Norman A."/>
        </authorList>
    </citation>
    <scope>NUCLEOTIDE SEQUENCE [LARGE SCALE GENOMIC DNA]</scope>
    <source>
        <strain evidence="2 3">Mu0083</strain>
    </source>
</reference>
<feature type="domain" description="Luciferase-like" evidence="1">
    <location>
        <begin position="12"/>
        <end position="99"/>
    </location>
</feature>
<evidence type="ECO:0000313" key="2">
    <source>
        <dbReference type="EMBL" id="CAJ1499580.1"/>
    </source>
</evidence>